<dbReference type="AlphaFoldDB" id="T1KIN3"/>
<dbReference type="GO" id="GO:0042632">
    <property type="term" value="P:cholesterol homeostasis"/>
    <property type="evidence" value="ECO:0007669"/>
    <property type="project" value="TreeGrafter"/>
</dbReference>
<dbReference type="HOGENOM" id="CLU_094363_0_0_1"/>
<dbReference type="GO" id="GO:0005886">
    <property type="term" value="C:plasma membrane"/>
    <property type="evidence" value="ECO:0007669"/>
    <property type="project" value="TreeGrafter"/>
</dbReference>
<dbReference type="Pfam" id="PF16414">
    <property type="entry name" value="NPC1_N"/>
    <property type="match status" value="1"/>
</dbReference>
<dbReference type="eggNOG" id="KOG1933">
    <property type="taxonomic scope" value="Eukaryota"/>
</dbReference>
<evidence type="ECO:0000313" key="4">
    <source>
        <dbReference type="Proteomes" id="UP000015104"/>
    </source>
</evidence>
<name>T1KIN3_TETUR</name>
<reference evidence="3" key="2">
    <citation type="submission" date="2015-06" db="UniProtKB">
        <authorList>
            <consortium name="EnsemblMetazoa"/>
        </authorList>
    </citation>
    <scope>IDENTIFICATION</scope>
</reference>
<dbReference type="GO" id="GO:0015485">
    <property type="term" value="F:cholesterol binding"/>
    <property type="evidence" value="ECO:0007669"/>
    <property type="project" value="TreeGrafter"/>
</dbReference>
<keyword evidence="1" id="KW-0472">Membrane</keyword>
<dbReference type="EMBL" id="CAEY01000114">
    <property type="status" value="NOT_ANNOTATED_CDS"/>
    <property type="molecule type" value="Genomic_DNA"/>
</dbReference>
<dbReference type="PANTHER" id="PTHR45727">
    <property type="entry name" value="NPC INTRACELLULAR CHOLESTEROL TRANSPORTER 1"/>
    <property type="match status" value="1"/>
</dbReference>
<keyword evidence="1" id="KW-1133">Transmembrane helix</keyword>
<dbReference type="Proteomes" id="UP000015104">
    <property type="component" value="Unassembled WGS sequence"/>
</dbReference>
<accession>T1KIN3</accession>
<evidence type="ECO:0000256" key="1">
    <source>
        <dbReference type="SAM" id="Phobius"/>
    </source>
</evidence>
<dbReference type="GO" id="GO:0015918">
    <property type="term" value="P:sterol transport"/>
    <property type="evidence" value="ECO:0007669"/>
    <property type="project" value="TreeGrafter"/>
</dbReference>
<keyword evidence="1" id="KW-0812">Transmembrane</keyword>
<keyword evidence="4" id="KW-1185">Reference proteome</keyword>
<sequence>MKKVSLVRETTYDDAIMGNIWIKVFILIGLVSLRSLPVKSSQCIMMGMCDQAAFGHIPCVHSGPPQALSDEAARSTLKEICPHLAGEASLCCTPEQIEDLKSHTELFGLFLKACPSCFANYQKLLCHLTCSPSQSDFMKILRKQTSEDGKEEVLEVDVFLHSSFATGFYDSCKNITRFNERVIDVFCKPWGADKCTPERLMKYLGSDYGHIGHSPYQIDYVLDTADSHKLYDETFQVTKLPATACSESANGQPACACEHCPAACG</sequence>
<dbReference type="InterPro" id="IPR032190">
    <property type="entry name" value="NPC1_N"/>
</dbReference>
<reference evidence="4" key="1">
    <citation type="submission" date="2011-08" db="EMBL/GenBank/DDBJ databases">
        <authorList>
            <person name="Rombauts S."/>
        </authorList>
    </citation>
    <scope>NUCLEOTIDE SEQUENCE</scope>
    <source>
        <strain evidence="4">London</strain>
    </source>
</reference>
<dbReference type="STRING" id="32264.T1KIN3"/>
<dbReference type="EnsemblMetazoa" id="tetur12g01980.1">
    <property type="protein sequence ID" value="tetur12g01980.1"/>
    <property type="gene ID" value="tetur12g01980"/>
</dbReference>
<evidence type="ECO:0000259" key="2">
    <source>
        <dbReference type="Pfam" id="PF16414"/>
    </source>
</evidence>
<dbReference type="GO" id="GO:0030299">
    <property type="term" value="P:intestinal cholesterol absorption"/>
    <property type="evidence" value="ECO:0007669"/>
    <property type="project" value="TreeGrafter"/>
</dbReference>
<feature type="domain" description="Niemann-Pick C1 N-terminal" evidence="2">
    <location>
        <begin position="41"/>
        <end position="264"/>
    </location>
</feature>
<evidence type="ECO:0000313" key="3">
    <source>
        <dbReference type="EnsemblMetazoa" id="tetur12g01980.1"/>
    </source>
</evidence>
<protein>
    <recommendedName>
        <fullName evidence="2">Niemann-Pick C1 N-terminal domain-containing protein</fullName>
    </recommendedName>
</protein>
<dbReference type="PANTHER" id="PTHR45727:SF2">
    <property type="entry name" value="NPC INTRACELLULAR CHOLESTEROL TRANSPORTER 1"/>
    <property type="match status" value="1"/>
</dbReference>
<organism evidence="3 4">
    <name type="scientific">Tetranychus urticae</name>
    <name type="common">Two-spotted spider mite</name>
    <dbReference type="NCBI Taxonomy" id="32264"/>
    <lineage>
        <taxon>Eukaryota</taxon>
        <taxon>Metazoa</taxon>
        <taxon>Ecdysozoa</taxon>
        <taxon>Arthropoda</taxon>
        <taxon>Chelicerata</taxon>
        <taxon>Arachnida</taxon>
        <taxon>Acari</taxon>
        <taxon>Acariformes</taxon>
        <taxon>Trombidiformes</taxon>
        <taxon>Prostigmata</taxon>
        <taxon>Eleutherengona</taxon>
        <taxon>Raphignathae</taxon>
        <taxon>Tetranychoidea</taxon>
        <taxon>Tetranychidae</taxon>
        <taxon>Tetranychus</taxon>
    </lineage>
</organism>
<proteinExistence type="predicted"/>
<feature type="transmembrane region" description="Helical" evidence="1">
    <location>
        <begin position="20"/>
        <end position="38"/>
    </location>
</feature>